<feature type="non-terminal residue" evidence="2">
    <location>
        <position position="207"/>
    </location>
</feature>
<organism evidence="2">
    <name type="scientific">Lactobacillus paragasseri</name>
    <dbReference type="NCBI Taxonomy" id="2107999"/>
    <lineage>
        <taxon>Bacteria</taxon>
        <taxon>Bacillati</taxon>
        <taxon>Bacillota</taxon>
        <taxon>Bacilli</taxon>
        <taxon>Lactobacillales</taxon>
        <taxon>Lactobacillaceae</taxon>
        <taxon>Lactobacillus</taxon>
    </lineage>
</organism>
<feature type="domain" description="Helicase HerA central" evidence="1">
    <location>
        <begin position="137"/>
        <end position="205"/>
    </location>
</feature>
<evidence type="ECO:0000259" key="1">
    <source>
        <dbReference type="Pfam" id="PF01935"/>
    </source>
</evidence>
<protein>
    <submittedName>
        <fullName evidence="2">ATP-binding protein</fullName>
    </submittedName>
</protein>
<comment type="caution">
    <text evidence="2">The sequence shown here is derived from an EMBL/GenBank/DDBJ whole genome shotgun (WGS) entry which is preliminary data.</text>
</comment>
<reference evidence="2" key="1">
    <citation type="submission" date="2020-01" db="EMBL/GenBank/DDBJ databases">
        <title>Vaginal microbiome of pregnant Indian women: Insights into the genome of dominants Lactobacillus species.</title>
        <authorList>
            <person name="Das B."/>
            <person name="Mehta O."/>
            <person name="Ghosh T.S."/>
            <person name="Kothidar A."/>
            <person name="Gowtham M.R."/>
            <person name="Mitra R."/>
            <person name="Kshetrapal P."/>
            <person name="Wadhwa N."/>
            <person name="Thiruvengadam R."/>
            <person name="Nair G.B."/>
            <person name="Bhatnagar S."/>
            <person name="Das B."/>
        </authorList>
    </citation>
    <scope>NUCLEOTIDE SEQUENCE</scope>
    <source>
        <strain evidence="2">Indica</strain>
    </source>
</reference>
<dbReference type="PANTHER" id="PTHR42957:SF1">
    <property type="entry name" value="HELICASE MJ1565-RELATED"/>
    <property type="match status" value="1"/>
</dbReference>
<keyword evidence="2" id="KW-0067">ATP-binding</keyword>
<dbReference type="GO" id="GO:0005524">
    <property type="term" value="F:ATP binding"/>
    <property type="evidence" value="ECO:0007669"/>
    <property type="project" value="UniProtKB-KW"/>
</dbReference>
<dbReference type="InterPro" id="IPR027417">
    <property type="entry name" value="P-loop_NTPase"/>
</dbReference>
<dbReference type="InterPro" id="IPR008571">
    <property type="entry name" value="HerA-like"/>
</dbReference>
<evidence type="ECO:0000313" key="2">
    <source>
        <dbReference type="EMBL" id="NDJ74038.1"/>
    </source>
</evidence>
<dbReference type="AlphaFoldDB" id="A0A6B2G0W1"/>
<keyword evidence="2" id="KW-0547">Nucleotide-binding</keyword>
<dbReference type="EMBL" id="JAADJO010000012">
    <property type="protein sequence ID" value="NDJ74038.1"/>
    <property type="molecule type" value="Genomic_DNA"/>
</dbReference>
<dbReference type="Pfam" id="PF01935">
    <property type="entry name" value="DUF87"/>
    <property type="match status" value="1"/>
</dbReference>
<name>A0A6B2G0W1_9LACO</name>
<gene>
    <name evidence="2" type="ORF">GWG61_05975</name>
</gene>
<proteinExistence type="predicted"/>
<sequence length="207" mass="23220">MNKSLGVIVGVDGNISQVGMYSMSNESQFLWNGELLEGPKVGALLTILQNDVKIIAKVVNEKIMDQQNSVKSEEFDNRYSKNSVNRIVSLRMQGVIENNSFKVTSSYVPMIGNEVTITSKEDIDLIYGIKKDAPSIFIGKTIFENKKLDIPINEVFASHIGIFGNTGSGKSNTLHMLYSQLFDSKYKTNLFERSSFFIFDFNGEYRG</sequence>
<dbReference type="Gene3D" id="3.40.50.300">
    <property type="entry name" value="P-loop containing nucleotide triphosphate hydrolases"/>
    <property type="match status" value="1"/>
</dbReference>
<dbReference type="PANTHER" id="PTHR42957">
    <property type="entry name" value="HELICASE MJ1565-RELATED"/>
    <property type="match status" value="1"/>
</dbReference>
<accession>A0A6B2G0W1</accession>
<dbReference type="SUPFAM" id="SSF52540">
    <property type="entry name" value="P-loop containing nucleoside triphosphate hydrolases"/>
    <property type="match status" value="1"/>
</dbReference>
<dbReference type="InterPro" id="IPR002789">
    <property type="entry name" value="HerA_central"/>
</dbReference>